<keyword evidence="5" id="KW-0963">Cytoplasm</keyword>
<evidence type="ECO:0000256" key="1">
    <source>
        <dbReference type="ARBA" id="ARBA00004177"/>
    </source>
</evidence>
<dbReference type="InterPro" id="IPR001683">
    <property type="entry name" value="PX_dom"/>
</dbReference>
<evidence type="ECO:0000259" key="12">
    <source>
        <dbReference type="PROSITE" id="PS50195"/>
    </source>
</evidence>
<dbReference type="SUPFAM" id="SSF64268">
    <property type="entry name" value="PX domain"/>
    <property type="match status" value="1"/>
</dbReference>
<evidence type="ECO:0000313" key="14">
    <source>
        <dbReference type="Proteomes" id="UP000007875"/>
    </source>
</evidence>
<keyword evidence="14" id="KW-1185">Reference proteome</keyword>
<evidence type="ECO:0000256" key="7">
    <source>
        <dbReference type="ARBA" id="ARBA00022927"/>
    </source>
</evidence>
<keyword evidence="6" id="KW-0967">Endosome</keyword>
<evidence type="ECO:0000256" key="2">
    <source>
        <dbReference type="ARBA" id="ARBA00004496"/>
    </source>
</evidence>
<name>H2YB12_CIOSA</name>
<dbReference type="Ensembl" id="ENSCSAVT00000002551.1">
    <property type="protein sequence ID" value="ENSCSAVP00000002510.1"/>
    <property type="gene ID" value="ENSCSAVG00000001480.1"/>
</dbReference>
<dbReference type="HOGENOM" id="CLU_895845_0_0_1"/>
<dbReference type="GO" id="GO:0016050">
    <property type="term" value="P:vesicle organization"/>
    <property type="evidence" value="ECO:0007669"/>
    <property type="project" value="TreeGrafter"/>
</dbReference>
<feature type="domain" description="PX" evidence="12">
    <location>
        <begin position="20"/>
        <end position="135"/>
    </location>
</feature>
<dbReference type="OMA" id="AYTDITW"/>
<keyword evidence="7" id="KW-0653">Protein transport</keyword>
<evidence type="ECO:0000256" key="3">
    <source>
        <dbReference type="ARBA" id="ARBA00010883"/>
    </source>
</evidence>
<dbReference type="InterPro" id="IPR036871">
    <property type="entry name" value="PX_dom_sf"/>
</dbReference>
<dbReference type="Gene3D" id="3.30.1520.10">
    <property type="entry name" value="Phox-like domain"/>
    <property type="match status" value="1"/>
</dbReference>
<evidence type="ECO:0000256" key="11">
    <source>
        <dbReference type="SAM" id="MobiDB-lite"/>
    </source>
</evidence>
<dbReference type="GO" id="GO:0006886">
    <property type="term" value="P:intracellular protein transport"/>
    <property type="evidence" value="ECO:0007669"/>
    <property type="project" value="InterPro"/>
</dbReference>
<evidence type="ECO:0000256" key="4">
    <source>
        <dbReference type="ARBA" id="ARBA00022448"/>
    </source>
</evidence>
<evidence type="ECO:0000256" key="5">
    <source>
        <dbReference type="ARBA" id="ARBA00022490"/>
    </source>
</evidence>
<evidence type="ECO:0000256" key="8">
    <source>
        <dbReference type="ARBA" id="ARBA00023121"/>
    </source>
</evidence>
<keyword evidence="9" id="KW-0472">Membrane</keyword>
<feature type="compositionally biased region" description="Low complexity" evidence="11">
    <location>
        <begin position="184"/>
        <end position="199"/>
    </location>
</feature>
<protein>
    <recommendedName>
        <fullName evidence="12">PX domain-containing protein</fullName>
    </recommendedName>
</protein>
<reference evidence="14" key="1">
    <citation type="submission" date="2003-08" db="EMBL/GenBank/DDBJ databases">
        <authorList>
            <person name="Birren B."/>
            <person name="Nusbaum C."/>
            <person name="Abebe A."/>
            <person name="Abouelleil A."/>
            <person name="Adekoya E."/>
            <person name="Ait-zahra M."/>
            <person name="Allen N."/>
            <person name="Allen T."/>
            <person name="An P."/>
            <person name="Anderson M."/>
            <person name="Anderson S."/>
            <person name="Arachchi H."/>
            <person name="Armbruster J."/>
            <person name="Bachantsang P."/>
            <person name="Baldwin J."/>
            <person name="Barry A."/>
            <person name="Bayul T."/>
            <person name="Blitshsteyn B."/>
            <person name="Bloom T."/>
            <person name="Blye J."/>
            <person name="Boguslavskiy L."/>
            <person name="Borowsky M."/>
            <person name="Boukhgalter B."/>
            <person name="Brunache A."/>
            <person name="Butler J."/>
            <person name="Calixte N."/>
            <person name="Calvo S."/>
            <person name="Camarata J."/>
            <person name="Campo K."/>
            <person name="Chang J."/>
            <person name="Cheshatsang Y."/>
            <person name="Citroen M."/>
            <person name="Collymore A."/>
            <person name="Considine T."/>
            <person name="Cook A."/>
            <person name="Cooke P."/>
            <person name="Corum B."/>
            <person name="Cuomo C."/>
            <person name="David R."/>
            <person name="Dawoe T."/>
            <person name="Degray S."/>
            <person name="Dodge S."/>
            <person name="Dooley K."/>
            <person name="Dorje P."/>
            <person name="Dorjee K."/>
            <person name="Dorris L."/>
            <person name="Duffey N."/>
            <person name="Dupes A."/>
            <person name="Elkins T."/>
            <person name="Engels R."/>
            <person name="Erickson J."/>
            <person name="Farina A."/>
            <person name="Faro S."/>
            <person name="Ferreira P."/>
            <person name="Fischer H."/>
            <person name="Fitzgerald M."/>
            <person name="Foley K."/>
            <person name="Gage D."/>
            <person name="Galagan J."/>
            <person name="Gearin G."/>
            <person name="Gnerre S."/>
            <person name="Gnirke A."/>
            <person name="Goyette A."/>
            <person name="Graham J."/>
            <person name="Grandbois E."/>
            <person name="Gyaltsen K."/>
            <person name="Hafez N."/>
            <person name="Hagopian D."/>
            <person name="Hagos B."/>
            <person name="Hall J."/>
            <person name="Hatcher B."/>
            <person name="Heller A."/>
            <person name="Higgins H."/>
            <person name="Honan T."/>
            <person name="Horn A."/>
            <person name="Houde N."/>
            <person name="Hughes L."/>
            <person name="Hulme W."/>
            <person name="Husby E."/>
            <person name="Iliev I."/>
            <person name="Jaffe D."/>
            <person name="Jones C."/>
            <person name="Kamal M."/>
            <person name="Kamat A."/>
            <person name="Kamvysselis M."/>
            <person name="Karlsson E."/>
            <person name="Kells C."/>
            <person name="Kieu A."/>
            <person name="Kisner P."/>
            <person name="Kodira C."/>
            <person name="Kulbokas E."/>
            <person name="Labutti K."/>
            <person name="Lama D."/>
            <person name="Landers T."/>
            <person name="Leger J."/>
            <person name="Levine S."/>
            <person name="Lewis D."/>
            <person name="Lewis T."/>
            <person name="Lindblad-toh K."/>
            <person name="Liu X."/>
            <person name="Lokyitsang T."/>
            <person name="Lokyitsang Y."/>
            <person name="Lucien O."/>
            <person name="Lui A."/>
            <person name="Ma L.J."/>
            <person name="Mabbitt R."/>
            <person name="Macdonald J."/>
            <person name="Maclean C."/>
            <person name="Major J."/>
            <person name="Manning J."/>
            <person name="Marabella R."/>
            <person name="Maru K."/>
            <person name="Matthews C."/>
            <person name="Mauceli E."/>
            <person name="Mccarthy M."/>
            <person name="Mcdonough S."/>
            <person name="Mcghee T."/>
            <person name="Meldrim J."/>
            <person name="Meneus L."/>
            <person name="Mesirov J."/>
            <person name="Mihalev A."/>
            <person name="Mihova T."/>
            <person name="Mikkelsen T."/>
            <person name="Mlenga V."/>
            <person name="Moru K."/>
            <person name="Mozes J."/>
            <person name="Mulrain L."/>
            <person name="Munson G."/>
            <person name="Naylor J."/>
            <person name="Newes C."/>
            <person name="Nguyen C."/>
            <person name="Nguyen N."/>
            <person name="Nguyen T."/>
            <person name="Nicol R."/>
            <person name="Nielsen C."/>
            <person name="Nizzari M."/>
            <person name="Norbu C."/>
            <person name="Norbu N."/>
            <person name="O'donnell P."/>
            <person name="Okoawo O."/>
            <person name="O'leary S."/>
            <person name="Omotosho B."/>
            <person name="O'neill K."/>
            <person name="Osman S."/>
            <person name="Parker S."/>
            <person name="Perrin D."/>
            <person name="Phunkhang P."/>
            <person name="Piqani B."/>
            <person name="Purcell S."/>
            <person name="Rachupka T."/>
            <person name="Ramasamy U."/>
            <person name="Rameau R."/>
            <person name="Ray V."/>
            <person name="Raymond C."/>
            <person name="Retta R."/>
            <person name="Richardson S."/>
            <person name="Rise C."/>
            <person name="Rodriguez J."/>
            <person name="Rogers J."/>
            <person name="Rogov P."/>
            <person name="Rutman M."/>
            <person name="Schupbach R."/>
            <person name="Seaman C."/>
            <person name="Settipalli S."/>
            <person name="Sharpe T."/>
            <person name="Sheridan J."/>
            <person name="Sherpa N."/>
            <person name="Shi J."/>
            <person name="Smirnov S."/>
            <person name="Smith C."/>
            <person name="Sougnez C."/>
            <person name="Spencer B."/>
            <person name="Stalker J."/>
            <person name="Stange-thomann N."/>
            <person name="Stavropoulos S."/>
            <person name="Stetson K."/>
            <person name="Stone C."/>
            <person name="Stone S."/>
            <person name="Stubbs M."/>
            <person name="Talamas J."/>
            <person name="Tchuinga P."/>
            <person name="Tenzing P."/>
            <person name="Tesfaye S."/>
            <person name="Theodore J."/>
            <person name="Thoulutsang Y."/>
            <person name="Topham K."/>
            <person name="Towey S."/>
            <person name="Tsamla T."/>
            <person name="Tsomo N."/>
            <person name="Vallee D."/>
            <person name="Vassiliev H."/>
            <person name="Venkataraman V."/>
            <person name="Vinson J."/>
            <person name="Vo A."/>
            <person name="Wade C."/>
            <person name="Wang S."/>
            <person name="Wangchuk T."/>
            <person name="Wangdi T."/>
            <person name="Whittaker C."/>
            <person name="Wilkinson J."/>
            <person name="Wu Y."/>
            <person name="Wyman D."/>
            <person name="Yadav S."/>
            <person name="Yang S."/>
            <person name="Yang X."/>
            <person name="Yeager S."/>
            <person name="Yee E."/>
            <person name="Young G."/>
            <person name="Zainoun J."/>
            <person name="Zembeck L."/>
            <person name="Zimmer A."/>
            <person name="Zody M."/>
            <person name="Lander E."/>
        </authorList>
    </citation>
    <scope>NUCLEOTIDE SEQUENCE [LARGE SCALE GENOMIC DNA]</scope>
</reference>
<dbReference type="eggNOG" id="KOG2527">
    <property type="taxonomic scope" value="Eukaryota"/>
</dbReference>
<keyword evidence="8" id="KW-0446">Lipid-binding</keyword>
<dbReference type="PANTHER" id="PTHR46209">
    <property type="entry name" value="PX DOMAIN-CONTAINING PROTEIN"/>
    <property type="match status" value="1"/>
</dbReference>
<reference evidence="13" key="2">
    <citation type="submission" date="2025-08" db="UniProtKB">
        <authorList>
            <consortium name="Ensembl"/>
        </authorList>
    </citation>
    <scope>IDENTIFICATION</scope>
</reference>
<comment type="similarity">
    <text evidence="3">Belongs to the sorting nexin family.</text>
</comment>
<evidence type="ECO:0000313" key="13">
    <source>
        <dbReference type="Ensembl" id="ENSCSAVP00000002510.1"/>
    </source>
</evidence>
<dbReference type="AlphaFoldDB" id="H2YB12"/>
<comment type="subcellular location">
    <subcellularLocation>
        <location evidence="2">Cytoplasm</location>
    </subcellularLocation>
    <subcellularLocation>
        <location evidence="10">Endomembrane system</location>
        <topology evidence="10">Peripheral membrane protein</topology>
        <orientation evidence="10">Cytoplasmic side</orientation>
    </subcellularLocation>
    <subcellularLocation>
        <location evidence="1">Endosome</location>
    </subcellularLocation>
</comment>
<evidence type="ECO:0000256" key="10">
    <source>
        <dbReference type="ARBA" id="ARBA00029433"/>
    </source>
</evidence>
<evidence type="ECO:0000256" key="9">
    <source>
        <dbReference type="ARBA" id="ARBA00023136"/>
    </source>
</evidence>
<proteinExistence type="inferred from homology"/>
<dbReference type="PROSITE" id="PS50195">
    <property type="entry name" value="PX"/>
    <property type="match status" value="1"/>
</dbReference>
<dbReference type="SMART" id="SM00312">
    <property type="entry name" value="PX"/>
    <property type="match status" value="1"/>
</dbReference>
<feature type="region of interest" description="Disordered" evidence="11">
    <location>
        <begin position="184"/>
        <end position="205"/>
    </location>
</feature>
<dbReference type="PANTHER" id="PTHR46209:SF3">
    <property type="entry name" value="PX DOMAIN-CONTAINING PROTEIN"/>
    <property type="match status" value="1"/>
</dbReference>
<dbReference type="InParanoid" id="H2YB12"/>
<dbReference type="Pfam" id="PF00787">
    <property type="entry name" value="PX"/>
    <property type="match status" value="1"/>
</dbReference>
<reference evidence="13" key="3">
    <citation type="submission" date="2025-09" db="UniProtKB">
        <authorList>
            <consortium name="Ensembl"/>
        </authorList>
    </citation>
    <scope>IDENTIFICATION</scope>
</reference>
<keyword evidence="4" id="KW-0813">Transport</keyword>
<sequence length="311" mass="35021">MYDVMESRDLRIPENMHKEYIHILVSNPTIHNTHENGRYTTYQVSLKTNSPSFSLKYSVVDRRYSDFTWLRRVLARTTDVKPPNLPFGGIIGTFTKRYLDERQTILTEFLRKVVRQTLYLSNSALHLFLQTRLAKKEMDGMLKDARRRGSMNCIRKAVALHGPVYPPVSNKEPVDYASSDFPLSSRDSSVIRSSGSFGSFRDDSDTSSDALSCTNSIQNQQNNNLKVEESDWVIIDLDESQVDDEKAIEFTAYTDITWSSPSDVDISCLNSPGSSDVSVCDSFPLKSHIIDIKHRGSVGGEVAQSSSLGTL</sequence>
<dbReference type="GO" id="GO:1901981">
    <property type="term" value="F:phosphatidylinositol phosphate binding"/>
    <property type="evidence" value="ECO:0007669"/>
    <property type="project" value="TreeGrafter"/>
</dbReference>
<dbReference type="GO" id="GO:0005768">
    <property type="term" value="C:endosome"/>
    <property type="evidence" value="ECO:0007669"/>
    <property type="project" value="UniProtKB-SubCell"/>
</dbReference>
<evidence type="ECO:0000256" key="6">
    <source>
        <dbReference type="ARBA" id="ARBA00022753"/>
    </source>
</evidence>
<dbReference type="STRING" id="51511.ENSCSAVP00000002510"/>
<dbReference type="InterPro" id="IPR043544">
    <property type="entry name" value="SNX10/11"/>
</dbReference>
<dbReference type="GeneTree" id="ENSGT00940000173338"/>
<organism evidence="13 14">
    <name type="scientific">Ciona savignyi</name>
    <name type="common">Pacific transparent sea squirt</name>
    <dbReference type="NCBI Taxonomy" id="51511"/>
    <lineage>
        <taxon>Eukaryota</taxon>
        <taxon>Metazoa</taxon>
        <taxon>Chordata</taxon>
        <taxon>Tunicata</taxon>
        <taxon>Ascidiacea</taxon>
        <taxon>Phlebobranchia</taxon>
        <taxon>Cionidae</taxon>
        <taxon>Ciona</taxon>
    </lineage>
</organism>
<accession>H2YB12</accession>
<dbReference type="Proteomes" id="UP000007875">
    <property type="component" value="Unassembled WGS sequence"/>
</dbReference>